<gene>
    <name evidence="1" type="ORF">AWC38_SpisGene17102</name>
</gene>
<dbReference type="EMBL" id="LSMT01000406">
    <property type="protein sequence ID" value="PFX18518.1"/>
    <property type="molecule type" value="Genomic_DNA"/>
</dbReference>
<comment type="caution">
    <text evidence="1">The sequence shown here is derived from an EMBL/GenBank/DDBJ whole genome shotgun (WGS) entry which is preliminary data.</text>
</comment>
<reference evidence="2" key="1">
    <citation type="journal article" date="2017" name="bioRxiv">
        <title>Comparative analysis of the genomes of Stylophora pistillata and Acropora digitifera provides evidence for extensive differences between species of corals.</title>
        <authorList>
            <person name="Voolstra C.R."/>
            <person name="Li Y."/>
            <person name="Liew Y.J."/>
            <person name="Baumgarten S."/>
            <person name="Zoccola D."/>
            <person name="Flot J.-F."/>
            <person name="Tambutte S."/>
            <person name="Allemand D."/>
            <person name="Aranda M."/>
        </authorList>
    </citation>
    <scope>NUCLEOTIDE SEQUENCE [LARGE SCALE GENOMIC DNA]</scope>
</reference>
<name>A0A2B4RQC4_STYPI</name>
<evidence type="ECO:0000313" key="2">
    <source>
        <dbReference type="Proteomes" id="UP000225706"/>
    </source>
</evidence>
<keyword evidence="2" id="KW-1185">Reference proteome</keyword>
<organism evidence="1 2">
    <name type="scientific">Stylophora pistillata</name>
    <name type="common">Smooth cauliflower coral</name>
    <dbReference type="NCBI Taxonomy" id="50429"/>
    <lineage>
        <taxon>Eukaryota</taxon>
        <taxon>Metazoa</taxon>
        <taxon>Cnidaria</taxon>
        <taxon>Anthozoa</taxon>
        <taxon>Hexacorallia</taxon>
        <taxon>Scleractinia</taxon>
        <taxon>Astrocoeniina</taxon>
        <taxon>Pocilloporidae</taxon>
        <taxon>Stylophora</taxon>
    </lineage>
</organism>
<protein>
    <submittedName>
        <fullName evidence="1">Uncharacterized protein</fullName>
    </submittedName>
</protein>
<dbReference type="AlphaFoldDB" id="A0A2B4RQC4"/>
<accession>A0A2B4RQC4</accession>
<dbReference type="Proteomes" id="UP000225706">
    <property type="component" value="Unassembled WGS sequence"/>
</dbReference>
<sequence>MDLINYLSAEEWQTAEGGNLEGFEEYRIIRRASEGQGKYKYSAFDPKKEVPVELHITGASESRDPLKEIQVINLRVDGDKFITGIDDNGDCVVKK</sequence>
<proteinExistence type="predicted"/>
<evidence type="ECO:0000313" key="1">
    <source>
        <dbReference type="EMBL" id="PFX18518.1"/>
    </source>
</evidence>